<comment type="caution">
    <text evidence="3">The sequence shown here is derived from an EMBL/GenBank/DDBJ whole genome shotgun (WGS) entry which is preliminary data.</text>
</comment>
<keyword evidence="4" id="KW-1185">Reference proteome</keyword>
<evidence type="ECO:0000313" key="4">
    <source>
        <dbReference type="Proteomes" id="UP000318578"/>
    </source>
</evidence>
<evidence type="ECO:0000313" key="3">
    <source>
        <dbReference type="EMBL" id="TVT20284.1"/>
    </source>
</evidence>
<keyword evidence="1" id="KW-1133">Transmembrane helix</keyword>
<accession>A0A558A7N7</accession>
<name>A0A558A7N7_9PSEU</name>
<protein>
    <submittedName>
        <fullName evidence="3">SHOCT domain-containing protein</fullName>
    </submittedName>
</protein>
<gene>
    <name evidence="3" type="ORF">FNH06_20990</name>
</gene>
<proteinExistence type="predicted"/>
<dbReference type="InterPro" id="IPR018649">
    <property type="entry name" value="SHOCT"/>
</dbReference>
<reference evidence="3 4" key="1">
    <citation type="submission" date="2019-07" db="EMBL/GenBank/DDBJ databases">
        <title>New species of Amycolatopsis and Streptomyces.</title>
        <authorList>
            <person name="Duangmal K."/>
            <person name="Teo W.F.A."/>
            <person name="Lipun K."/>
        </authorList>
    </citation>
    <scope>NUCLEOTIDE SEQUENCE [LARGE SCALE GENOMIC DNA]</scope>
    <source>
        <strain evidence="3 4">JCM 30562</strain>
    </source>
</reference>
<dbReference type="Proteomes" id="UP000318578">
    <property type="component" value="Unassembled WGS sequence"/>
</dbReference>
<dbReference type="OrthoDB" id="3748887at2"/>
<keyword evidence="1" id="KW-0812">Transmembrane</keyword>
<feature type="domain" description="SHOCT" evidence="2">
    <location>
        <begin position="49"/>
        <end position="74"/>
    </location>
</feature>
<dbReference type="AlphaFoldDB" id="A0A558A7N7"/>
<evidence type="ECO:0000259" key="2">
    <source>
        <dbReference type="Pfam" id="PF09851"/>
    </source>
</evidence>
<evidence type="ECO:0000256" key="1">
    <source>
        <dbReference type="SAM" id="Phobius"/>
    </source>
</evidence>
<dbReference type="EMBL" id="VJZA01000037">
    <property type="protein sequence ID" value="TVT20284.1"/>
    <property type="molecule type" value="Genomic_DNA"/>
</dbReference>
<sequence>MMGGAMGGAMGWMWIWPVLVVLGLFAVVGGLLWWVRARRETPAGANGSARRILDERLARGEIDEDEYRRRRTELQ</sequence>
<feature type="transmembrane region" description="Helical" evidence="1">
    <location>
        <begin position="12"/>
        <end position="35"/>
    </location>
</feature>
<organism evidence="3 4">
    <name type="scientific">Amycolatopsis acidiphila</name>
    <dbReference type="NCBI Taxonomy" id="715473"/>
    <lineage>
        <taxon>Bacteria</taxon>
        <taxon>Bacillati</taxon>
        <taxon>Actinomycetota</taxon>
        <taxon>Actinomycetes</taxon>
        <taxon>Pseudonocardiales</taxon>
        <taxon>Pseudonocardiaceae</taxon>
        <taxon>Amycolatopsis</taxon>
    </lineage>
</organism>
<dbReference type="Pfam" id="PF09851">
    <property type="entry name" value="SHOCT"/>
    <property type="match status" value="1"/>
</dbReference>
<dbReference type="RefSeq" id="WP_144641520.1">
    <property type="nucleotide sequence ID" value="NZ_BNAX01000012.1"/>
</dbReference>
<keyword evidence="1" id="KW-0472">Membrane</keyword>